<evidence type="ECO:0000313" key="8">
    <source>
        <dbReference type="Proteomes" id="UP000028007"/>
    </source>
</evidence>
<dbReference type="RefSeq" id="WP_037438090.1">
    <property type="nucleotide sequence ID" value="NZ_JNFF01000015.1"/>
</dbReference>
<evidence type="ECO:0000256" key="1">
    <source>
        <dbReference type="ARBA" id="ARBA00004442"/>
    </source>
</evidence>
<accession>A0A081PLC3</accession>
<evidence type="ECO:0000256" key="3">
    <source>
        <dbReference type="ARBA" id="ARBA00023237"/>
    </source>
</evidence>
<reference evidence="7 8" key="1">
    <citation type="journal article" date="1992" name="Int. J. Syst. Bacteriol.">
        <title>Sphingobacterium antarcticus sp. nov. a Psychrotrophic Bacterium from the Soils of Schirmacher Oasis, Antarctica.</title>
        <authorList>
            <person name="Shivaji S."/>
            <person name="Ray M.K."/>
            <person name="Rao N.S."/>
            <person name="Saiserr L."/>
            <person name="Jagannadham M.V."/>
            <person name="Kumar G.S."/>
            <person name="Reddy G."/>
            <person name="Bhargava P.M."/>
        </authorList>
    </citation>
    <scope>NUCLEOTIDE SEQUENCE [LARGE SCALE GENOMIC DNA]</scope>
    <source>
        <strain evidence="7 8">4BY</strain>
    </source>
</reference>
<dbReference type="AlphaFoldDB" id="A0A081PLC3"/>
<name>A0A081PLC3_9SPHI</name>
<dbReference type="Gene3D" id="3.30.1330.60">
    <property type="entry name" value="OmpA-like domain"/>
    <property type="match status" value="1"/>
</dbReference>
<dbReference type="EMBL" id="JNFF01000015">
    <property type="protein sequence ID" value="KEQ31496.1"/>
    <property type="molecule type" value="Genomic_DNA"/>
</dbReference>
<comment type="subcellular location">
    <subcellularLocation>
        <location evidence="1">Cell outer membrane</location>
    </subcellularLocation>
</comment>
<evidence type="ECO:0000256" key="5">
    <source>
        <dbReference type="SAM" id="MobiDB-lite"/>
    </source>
</evidence>
<keyword evidence="8" id="KW-1185">Reference proteome</keyword>
<evidence type="ECO:0000256" key="4">
    <source>
        <dbReference type="PROSITE-ProRule" id="PRU00473"/>
    </source>
</evidence>
<dbReference type="InterPro" id="IPR006664">
    <property type="entry name" value="OMP_bac"/>
</dbReference>
<comment type="caution">
    <text evidence="7">The sequence shown here is derived from an EMBL/GenBank/DDBJ whole genome shotgun (WGS) entry which is preliminary data.</text>
</comment>
<dbReference type="GO" id="GO:0009279">
    <property type="term" value="C:cell outer membrane"/>
    <property type="evidence" value="ECO:0007669"/>
    <property type="project" value="UniProtKB-SubCell"/>
</dbReference>
<dbReference type="PRINTS" id="PR01021">
    <property type="entry name" value="OMPADOMAIN"/>
</dbReference>
<keyword evidence="2 4" id="KW-0472">Membrane</keyword>
<dbReference type="PROSITE" id="PS51123">
    <property type="entry name" value="OMPA_2"/>
    <property type="match status" value="1"/>
</dbReference>
<evidence type="ECO:0000256" key="2">
    <source>
        <dbReference type="ARBA" id="ARBA00023136"/>
    </source>
</evidence>
<protein>
    <submittedName>
        <fullName evidence="7">Membrane protein</fullName>
    </submittedName>
</protein>
<organism evidence="7 8">
    <name type="scientific">Pedobacter antarcticus 4BY</name>
    <dbReference type="NCBI Taxonomy" id="1358423"/>
    <lineage>
        <taxon>Bacteria</taxon>
        <taxon>Pseudomonadati</taxon>
        <taxon>Bacteroidota</taxon>
        <taxon>Sphingobacteriia</taxon>
        <taxon>Sphingobacteriales</taxon>
        <taxon>Sphingobacteriaceae</taxon>
        <taxon>Pedobacter</taxon>
    </lineage>
</organism>
<dbReference type="InterPro" id="IPR050330">
    <property type="entry name" value="Bact_OuterMem_StrucFunc"/>
</dbReference>
<feature type="compositionally biased region" description="Basic and acidic residues" evidence="5">
    <location>
        <begin position="34"/>
        <end position="64"/>
    </location>
</feature>
<feature type="region of interest" description="Disordered" evidence="5">
    <location>
        <begin position="31"/>
        <end position="64"/>
    </location>
</feature>
<dbReference type="eggNOG" id="COG2885">
    <property type="taxonomic scope" value="Bacteria"/>
</dbReference>
<evidence type="ECO:0000259" key="6">
    <source>
        <dbReference type="PROSITE" id="PS51123"/>
    </source>
</evidence>
<dbReference type="PANTHER" id="PTHR30329:SF21">
    <property type="entry name" value="LIPOPROTEIN YIAD-RELATED"/>
    <property type="match status" value="1"/>
</dbReference>
<dbReference type="CDD" id="cd07185">
    <property type="entry name" value="OmpA_C-like"/>
    <property type="match status" value="1"/>
</dbReference>
<sequence length="177" mass="19118">MKSIKSILIPVLAVLISLSFYSCKTKKIAAKPAPMERVKQEPAPVKEEAPVKQEPVQEKPAEEAKPNFSFSGVHFEFNSAVLKTDSFSLLDQTAAEMKKSPDAKFVINGHSSAEGSVEHNMSLSVDRANAVKSYLVNAGLNAANFTIKGFGASQPATSNDTETGRALNRRVEIKPAQ</sequence>
<keyword evidence="3" id="KW-0998">Cell outer membrane</keyword>
<dbReference type="InterPro" id="IPR036737">
    <property type="entry name" value="OmpA-like_sf"/>
</dbReference>
<dbReference type="PANTHER" id="PTHR30329">
    <property type="entry name" value="STATOR ELEMENT OF FLAGELLAR MOTOR COMPLEX"/>
    <property type="match status" value="1"/>
</dbReference>
<dbReference type="SUPFAM" id="SSF103088">
    <property type="entry name" value="OmpA-like"/>
    <property type="match status" value="1"/>
</dbReference>
<gene>
    <name evidence="7" type="ORF">N180_10950</name>
</gene>
<dbReference type="PROSITE" id="PS51257">
    <property type="entry name" value="PROKAR_LIPOPROTEIN"/>
    <property type="match status" value="1"/>
</dbReference>
<dbReference type="Pfam" id="PF00691">
    <property type="entry name" value="OmpA"/>
    <property type="match status" value="1"/>
</dbReference>
<dbReference type="InterPro" id="IPR006665">
    <property type="entry name" value="OmpA-like"/>
</dbReference>
<evidence type="ECO:0000313" key="7">
    <source>
        <dbReference type="EMBL" id="KEQ31496.1"/>
    </source>
</evidence>
<feature type="domain" description="OmpA-like" evidence="6">
    <location>
        <begin position="62"/>
        <end position="177"/>
    </location>
</feature>
<proteinExistence type="predicted"/>
<dbReference type="Proteomes" id="UP000028007">
    <property type="component" value="Unassembled WGS sequence"/>
</dbReference>
<dbReference type="OrthoDB" id="9782229at2"/>